<dbReference type="SUPFAM" id="SSF52540">
    <property type="entry name" value="P-loop containing nucleoside triphosphate hydrolases"/>
    <property type="match status" value="1"/>
</dbReference>
<dbReference type="InterPro" id="IPR050227">
    <property type="entry name" value="Rab"/>
</dbReference>
<dbReference type="InterPro" id="IPR001806">
    <property type="entry name" value="Small_GTPase"/>
</dbReference>
<dbReference type="SMART" id="SM00174">
    <property type="entry name" value="RHO"/>
    <property type="match status" value="1"/>
</dbReference>
<dbReference type="SMART" id="SM00175">
    <property type="entry name" value="RAB"/>
    <property type="match status" value="1"/>
</dbReference>
<evidence type="ECO:0000256" key="1">
    <source>
        <dbReference type="ARBA" id="ARBA00022741"/>
    </source>
</evidence>
<evidence type="ECO:0000256" key="2">
    <source>
        <dbReference type="ARBA" id="ARBA00023134"/>
    </source>
</evidence>
<protein>
    <submittedName>
        <fullName evidence="3">Uncharacterized protein</fullName>
    </submittedName>
</protein>
<keyword evidence="4" id="KW-1185">Reference proteome</keyword>
<dbReference type="SMART" id="SM00173">
    <property type="entry name" value="RAS"/>
    <property type="match status" value="1"/>
</dbReference>
<evidence type="ECO:0000313" key="3">
    <source>
        <dbReference type="EMBL" id="CAH0564708.1"/>
    </source>
</evidence>
<dbReference type="Pfam" id="PF00071">
    <property type="entry name" value="Ras"/>
    <property type="match status" value="1"/>
</dbReference>
<dbReference type="Proteomes" id="UP001154078">
    <property type="component" value="Chromosome 9"/>
</dbReference>
<keyword evidence="2" id="KW-0342">GTP-binding</keyword>
<dbReference type="AlphaFoldDB" id="A0A9P0FQC4"/>
<accession>A0A9P0FQC4</accession>
<reference evidence="3" key="1">
    <citation type="submission" date="2021-12" db="EMBL/GenBank/DDBJ databases">
        <authorList>
            <person name="King R."/>
        </authorList>
    </citation>
    <scope>NUCLEOTIDE SEQUENCE</scope>
</reference>
<dbReference type="PROSITE" id="PS51421">
    <property type="entry name" value="RAS"/>
    <property type="match status" value="1"/>
</dbReference>
<gene>
    <name evidence="3" type="ORF">MELIAE_LOCUS13187</name>
</gene>
<dbReference type="GO" id="GO:0005525">
    <property type="term" value="F:GTP binding"/>
    <property type="evidence" value="ECO:0007669"/>
    <property type="project" value="UniProtKB-KW"/>
</dbReference>
<dbReference type="GO" id="GO:0003924">
    <property type="term" value="F:GTPase activity"/>
    <property type="evidence" value="ECO:0007669"/>
    <property type="project" value="InterPro"/>
</dbReference>
<keyword evidence="1" id="KW-0547">Nucleotide-binding</keyword>
<proteinExistence type="predicted"/>
<dbReference type="PROSITE" id="PS51419">
    <property type="entry name" value="RAB"/>
    <property type="match status" value="1"/>
</dbReference>
<dbReference type="OrthoDB" id="63533at2759"/>
<dbReference type="PRINTS" id="PR00449">
    <property type="entry name" value="RASTRNSFRMNG"/>
</dbReference>
<organism evidence="3 4">
    <name type="scientific">Brassicogethes aeneus</name>
    <name type="common">Rape pollen beetle</name>
    <name type="synonym">Meligethes aeneus</name>
    <dbReference type="NCBI Taxonomy" id="1431903"/>
    <lineage>
        <taxon>Eukaryota</taxon>
        <taxon>Metazoa</taxon>
        <taxon>Ecdysozoa</taxon>
        <taxon>Arthropoda</taxon>
        <taxon>Hexapoda</taxon>
        <taxon>Insecta</taxon>
        <taxon>Pterygota</taxon>
        <taxon>Neoptera</taxon>
        <taxon>Endopterygota</taxon>
        <taxon>Coleoptera</taxon>
        <taxon>Polyphaga</taxon>
        <taxon>Cucujiformia</taxon>
        <taxon>Nitidulidae</taxon>
        <taxon>Meligethinae</taxon>
        <taxon>Brassicogethes</taxon>
    </lineage>
</organism>
<dbReference type="EMBL" id="OV121140">
    <property type="protein sequence ID" value="CAH0564708.1"/>
    <property type="molecule type" value="Genomic_DNA"/>
</dbReference>
<dbReference type="PANTHER" id="PTHR47977">
    <property type="entry name" value="RAS-RELATED PROTEIN RAB"/>
    <property type="match status" value="1"/>
</dbReference>
<dbReference type="Gene3D" id="3.40.50.300">
    <property type="entry name" value="P-loop containing nucleotide triphosphate hydrolases"/>
    <property type="match status" value="1"/>
</dbReference>
<name>A0A9P0FQC4_BRAAE</name>
<evidence type="ECO:0000313" key="4">
    <source>
        <dbReference type="Proteomes" id="UP001154078"/>
    </source>
</evidence>
<dbReference type="InterPro" id="IPR027417">
    <property type="entry name" value="P-loop_NTPase"/>
</dbReference>
<sequence>MLIILSPRSLIPSYIRDSSVAVIVYDVTNTNSFQQTTKWIDDVRRERGDEVIIILVGNKIDLESIREVPRELGEEKAEELHTLFIETSAKIGYNIKQLFRRIGEALPDREDNFVQNECRHEINLNTPEEISTKQCSC</sequence>